<evidence type="ECO:0000256" key="1">
    <source>
        <dbReference type="ARBA" id="ARBA00022741"/>
    </source>
</evidence>
<dbReference type="RefSeq" id="XP_001583042.1">
    <property type="nucleotide sequence ID" value="XM_001582992.1"/>
</dbReference>
<dbReference type="InterPro" id="IPR005225">
    <property type="entry name" value="Small_GTP-bd"/>
</dbReference>
<sequence>MSQEITLKVVVIGDSSVGKTCISLRYLTGEFSSQTTPTIAAGFCNAKVKVGKNNINLLIWDTAGQESYRSLTSQYYRETKIALIVFDLTSPQSLESVTDWHERVCEVNEGKVITVLIGNKYDLPNRRISQEQGEKMAESIGAIYRETSAVTGKGIKEVFEDACEEYLRNNPVYGGLKSKQHQQTVLKPNAEKSGCC</sequence>
<dbReference type="OrthoDB" id="63533at2759"/>
<dbReference type="PROSITE" id="PS51420">
    <property type="entry name" value="RHO"/>
    <property type="match status" value="1"/>
</dbReference>
<dbReference type="FunFam" id="3.40.50.300:FF:001560">
    <property type="entry name" value="Rab family GTPase"/>
    <property type="match status" value="1"/>
</dbReference>
<dbReference type="GO" id="GO:0012505">
    <property type="term" value="C:endomembrane system"/>
    <property type="evidence" value="ECO:0000318"/>
    <property type="project" value="GO_Central"/>
</dbReference>
<dbReference type="VEuPathDB" id="TrichDB:TVAG_456910"/>
<name>A2DC15_TRIV3</name>
<dbReference type="PRINTS" id="PR00449">
    <property type="entry name" value="RASTRNSFRMNG"/>
</dbReference>
<dbReference type="KEGG" id="tva:5467609"/>
<dbReference type="PROSITE" id="PS51419">
    <property type="entry name" value="RAB"/>
    <property type="match status" value="1"/>
</dbReference>
<dbReference type="Pfam" id="PF00071">
    <property type="entry name" value="Ras"/>
    <property type="match status" value="1"/>
</dbReference>
<dbReference type="GO" id="GO:0006886">
    <property type="term" value="P:intracellular protein transport"/>
    <property type="evidence" value="ECO:0000318"/>
    <property type="project" value="GO_Central"/>
</dbReference>
<dbReference type="VEuPathDB" id="TrichDB:TVAGG3_0263750"/>
<dbReference type="CDD" id="cd00154">
    <property type="entry name" value="Rab"/>
    <property type="match status" value="1"/>
</dbReference>
<dbReference type="STRING" id="5722.A2DC15"/>
<reference evidence="2" key="1">
    <citation type="submission" date="2006-10" db="EMBL/GenBank/DDBJ databases">
        <authorList>
            <person name="Amadeo P."/>
            <person name="Zhao Q."/>
            <person name="Wortman J."/>
            <person name="Fraser-Liggett C."/>
            <person name="Carlton J."/>
        </authorList>
    </citation>
    <scope>NUCLEOTIDE SEQUENCE</scope>
    <source>
        <strain evidence="2">G3</strain>
    </source>
</reference>
<keyword evidence="1" id="KW-0547">Nucleotide-binding</keyword>
<keyword evidence="3" id="KW-1185">Reference proteome</keyword>
<dbReference type="SMART" id="SM00177">
    <property type="entry name" value="ARF"/>
    <property type="match status" value="1"/>
</dbReference>
<dbReference type="SUPFAM" id="SSF52540">
    <property type="entry name" value="P-loop containing nucleoside triphosphate hydrolases"/>
    <property type="match status" value="1"/>
</dbReference>
<evidence type="ECO:0000313" key="2">
    <source>
        <dbReference type="EMBL" id="EAY22056.1"/>
    </source>
</evidence>
<dbReference type="InterPro" id="IPR027417">
    <property type="entry name" value="P-loop_NTPase"/>
</dbReference>
<protein>
    <submittedName>
        <fullName evidence="2">Small GTP-binding protein, putative</fullName>
    </submittedName>
</protein>
<dbReference type="InterPro" id="IPR001806">
    <property type="entry name" value="Small_GTPase"/>
</dbReference>
<dbReference type="InParanoid" id="A2DC15"/>
<dbReference type="SMART" id="SM00175">
    <property type="entry name" value="RAB"/>
    <property type="match status" value="1"/>
</dbReference>
<dbReference type="SMR" id="A2DC15"/>
<dbReference type="PANTHER" id="PTHR47978">
    <property type="match status" value="1"/>
</dbReference>
<dbReference type="Gene3D" id="3.40.50.300">
    <property type="entry name" value="P-loop containing nucleotide triphosphate hydrolases"/>
    <property type="match status" value="1"/>
</dbReference>
<accession>A2DC15</accession>
<dbReference type="SMART" id="SM00174">
    <property type="entry name" value="RHO"/>
    <property type="match status" value="1"/>
</dbReference>
<organism evidence="2 3">
    <name type="scientific">Trichomonas vaginalis (strain ATCC PRA-98 / G3)</name>
    <dbReference type="NCBI Taxonomy" id="412133"/>
    <lineage>
        <taxon>Eukaryota</taxon>
        <taxon>Metamonada</taxon>
        <taxon>Parabasalia</taxon>
        <taxon>Trichomonadida</taxon>
        <taxon>Trichomonadidae</taxon>
        <taxon>Trichomonas</taxon>
    </lineage>
</organism>
<gene>
    <name evidence="2" type="ORF">TVAG_456910</name>
</gene>
<dbReference type="PROSITE" id="PS51421">
    <property type="entry name" value="RAS"/>
    <property type="match status" value="1"/>
</dbReference>
<evidence type="ECO:0000313" key="3">
    <source>
        <dbReference type="Proteomes" id="UP000001542"/>
    </source>
</evidence>
<dbReference type="GO" id="GO:0003924">
    <property type="term" value="F:GTPase activity"/>
    <property type="evidence" value="ECO:0000318"/>
    <property type="project" value="GO_Central"/>
</dbReference>
<dbReference type="OMA" id="WYERICK"/>
<proteinExistence type="predicted"/>
<dbReference type="Proteomes" id="UP000001542">
    <property type="component" value="Unassembled WGS sequence"/>
</dbReference>
<reference evidence="2" key="2">
    <citation type="journal article" date="2007" name="Science">
        <title>Draft genome sequence of the sexually transmitted pathogen Trichomonas vaginalis.</title>
        <authorList>
            <person name="Carlton J.M."/>
            <person name="Hirt R.P."/>
            <person name="Silva J.C."/>
            <person name="Delcher A.L."/>
            <person name="Schatz M."/>
            <person name="Zhao Q."/>
            <person name="Wortman J.R."/>
            <person name="Bidwell S.L."/>
            <person name="Alsmark U.C.M."/>
            <person name="Besteiro S."/>
            <person name="Sicheritz-Ponten T."/>
            <person name="Noel C.J."/>
            <person name="Dacks J.B."/>
            <person name="Foster P.G."/>
            <person name="Simillion C."/>
            <person name="Van de Peer Y."/>
            <person name="Miranda-Saavedra D."/>
            <person name="Barton G.J."/>
            <person name="Westrop G.D."/>
            <person name="Mueller S."/>
            <person name="Dessi D."/>
            <person name="Fiori P.L."/>
            <person name="Ren Q."/>
            <person name="Paulsen I."/>
            <person name="Zhang H."/>
            <person name="Bastida-Corcuera F.D."/>
            <person name="Simoes-Barbosa A."/>
            <person name="Brown M.T."/>
            <person name="Hayes R.D."/>
            <person name="Mukherjee M."/>
            <person name="Okumura C.Y."/>
            <person name="Schneider R."/>
            <person name="Smith A.J."/>
            <person name="Vanacova S."/>
            <person name="Villalvazo M."/>
            <person name="Haas B.J."/>
            <person name="Pertea M."/>
            <person name="Feldblyum T.V."/>
            <person name="Utterback T.R."/>
            <person name="Shu C.L."/>
            <person name="Osoegawa K."/>
            <person name="de Jong P.J."/>
            <person name="Hrdy I."/>
            <person name="Horvathova L."/>
            <person name="Zubacova Z."/>
            <person name="Dolezal P."/>
            <person name="Malik S.B."/>
            <person name="Logsdon J.M. Jr."/>
            <person name="Henze K."/>
            <person name="Gupta A."/>
            <person name="Wang C.C."/>
            <person name="Dunne R.L."/>
            <person name="Upcroft J.A."/>
            <person name="Upcroft P."/>
            <person name="White O."/>
            <person name="Salzberg S.L."/>
            <person name="Tang P."/>
            <person name="Chiu C.-H."/>
            <person name="Lee Y.-S."/>
            <person name="Embley T.M."/>
            <person name="Coombs G.H."/>
            <person name="Mottram J.C."/>
            <person name="Tachezy J."/>
            <person name="Fraser-Liggett C.M."/>
            <person name="Johnson P.J."/>
        </authorList>
    </citation>
    <scope>NUCLEOTIDE SEQUENCE [LARGE SCALE GENOMIC DNA]</scope>
    <source>
        <strain evidence="2">G3</strain>
    </source>
</reference>
<dbReference type="SMART" id="SM00173">
    <property type="entry name" value="RAS"/>
    <property type="match status" value="1"/>
</dbReference>
<dbReference type="GO" id="GO:0005525">
    <property type="term" value="F:GTP binding"/>
    <property type="evidence" value="ECO:0007669"/>
    <property type="project" value="InterPro"/>
</dbReference>
<dbReference type="SMART" id="SM00176">
    <property type="entry name" value="RAN"/>
    <property type="match status" value="1"/>
</dbReference>
<dbReference type="NCBIfam" id="TIGR00231">
    <property type="entry name" value="small_GTP"/>
    <property type="match status" value="1"/>
</dbReference>
<dbReference type="eggNOG" id="KOG0092">
    <property type="taxonomic scope" value="Eukaryota"/>
</dbReference>
<dbReference type="EMBL" id="DS113186">
    <property type="protein sequence ID" value="EAY22056.1"/>
    <property type="molecule type" value="Genomic_DNA"/>
</dbReference>
<dbReference type="PROSITE" id="PS51417">
    <property type="entry name" value="ARF"/>
    <property type="match status" value="1"/>
</dbReference>
<dbReference type="AlphaFoldDB" id="A2DC15"/>